<dbReference type="InterPro" id="IPR022637">
    <property type="entry name" value="DNA_polIII_beta_cen"/>
</dbReference>
<evidence type="ECO:0000256" key="7">
    <source>
        <dbReference type="ARBA" id="ARBA00022932"/>
    </source>
</evidence>
<dbReference type="PANTHER" id="PTHR30478:SF0">
    <property type="entry name" value="BETA SLIDING CLAMP"/>
    <property type="match status" value="1"/>
</dbReference>
<dbReference type="SMART" id="SM00480">
    <property type="entry name" value="POL3Bc"/>
    <property type="match status" value="1"/>
</dbReference>
<evidence type="ECO:0000313" key="14">
    <source>
        <dbReference type="Proteomes" id="UP000177208"/>
    </source>
</evidence>
<dbReference type="GO" id="GO:0006271">
    <property type="term" value="P:DNA strand elongation involved in DNA replication"/>
    <property type="evidence" value="ECO:0007669"/>
    <property type="project" value="TreeGrafter"/>
</dbReference>
<dbReference type="SUPFAM" id="SSF55979">
    <property type="entry name" value="DNA clamp"/>
    <property type="match status" value="3"/>
</dbReference>
<dbReference type="GO" id="GO:0005737">
    <property type="term" value="C:cytoplasm"/>
    <property type="evidence" value="ECO:0007669"/>
    <property type="project" value="UniProtKB-SubCell"/>
</dbReference>
<evidence type="ECO:0000259" key="12">
    <source>
        <dbReference type="Pfam" id="PF02768"/>
    </source>
</evidence>
<dbReference type="NCBIfam" id="TIGR00663">
    <property type="entry name" value="dnan"/>
    <property type="match status" value="1"/>
</dbReference>
<dbReference type="CDD" id="cd00140">
    <property type="entry name" value="beta_clamp"/>
    <property type="match status" value="1"/>
</dbReference>
<dbReference type="InterPro" id="IPR001001">
    <property type="entry name" value="DNA_polIII_beta"/>
</dbReference>
<dbReference type="PIRSF" id="PIRSF000804">
    <property type="entry name" value="DNA_pol_III_b"/>
    <property type="match status" value="1"/>
</dbReference>
<dbReference type="GO" id="GO:0003887">
    <property type="term" value="F:DNA-directed DNA polymerase activity"/>
    <property type="evidence" value="ECO:0007669"/>
    <property type="project" value="UniProtKB-UniRule"/>
</dbReference>
<evidence type="ECO:0000256" key="8">
    <source>
        <dbReference type="ARBA" id="ARBA00023125"/>
    </source>
</evidence>
<comment type="subcellular location">
    <subcellularLocation>
        <location evidence="1 9">Cytoplasm</location>
    </subcellularLocation>
</comment>
<dbReference type="InterPro" id="IPR046938">
    <property type="entry name" value="DNA_clamp_sf"/>
</dbReference>
<evidence type="ECO:0000256" key="6">
    <source>
        <dbReference type="ARBA" id="ARBA00022705"/>
    </source>
</evidence>
<evidence type="ECO:0000259" key="10">
    <source>
        <dbReference type="Pfam" id="PF00712"/>
    </source>
</evidence>
<dbReference type="GO" id="GO:0008408">
    <property type="term" value="F:3'-5' exonuclease activity"/>
    <property type="evidence" value="ECO:0007669"/>
    <property type="project" value="InterPro"/>
</dbReference>
<comment type="function">
    <text evidence="9">Confers DNA tethering and processivity to DNA polymerases and other proteins. Acts as a clamp, forming a ring around DNA (a reaction catalyzed by the clamp-loading complex) which diffuses in an ATP-independent manner freely and bidirectionally along dsDNA. Initially characterized for its ability to contact the catalytic subunit of DNA polymerase III (Pol III), a complex, multichain enzyme responsible for most of the replicative synthesis in bacteria; Pol III exhibits 3'-5' exonuclease proofreading activity. The beta chain is required for initiation of replication as well as for processivity of DNA replication.</text>
</comment>
<dbReference type="Pfam" id="PF02767">
    <property type="entry name" value="DNA_pol3_beta_2"/>
    <property type="match status" value="1"/>
</dbReference>
<dbReference type="InterPro" id="IPR022635">
    <property type="entry name" value="DNA_polIII_beta_C"/>
</dbReference>
<dbReference type="EMBL" id="MFZG01000037">
    <property type="protein sequence ID" value="OGK15433.1"/>
    <property type="molecule type" value="Genomic_DNA"/>
</dbReference>
<feature type="domain" description="DNA polymerase III beta sliding clamp C-terminal" evidence="12">
    <location>
        <begin position="242"/>
        <end position="361"/>
    </location>
</feature>
<keyword evidence="8" id="KW-0238">DNA-binding</keyword>
<keyword evidence="4 9" id="KW-0808">Transferase</keyword>
<dbReference type="GO" id="GO:0009360">
    <property type="term" value="C:DNA polymerase III complex"/>
    <property type="evidence" value="ECO:0007669"/>
    <property type="project" value="InterPro"/>
</dbReference>
<accession>A0A1F7G936</accession>
<keyword evidence="3 9" id="KW-0963">Cytoplasm</keyword>
<evidence type="ECO:0000256" key="3">
    <source>
        <dbReference type="ARBA" id="ARBA00022490"/>
    </source>
</evidence>
<evidence type="ECO:0000256" key="5">
    <source>
        <dbReference type="ARBA" id="ARBA00022695"/>
    </source>
</evidence>
<evidence type="ECO:0000256" key="4">
    <source>
        <dbReference type="ARBA" id="ARBA00022679"/>
    </source>
</evidence>
<dbReference type="Proteomes" id="UP000177208">
    <property type="component" value="Unassembled WGS sequence"/>
</dbReference>
<keyword evidence="5 9" id="KW-0548">Nucleotidyltransferase</keyword>
<dbReference type="InterPro" id="IPR022634">
    <property type="entry name" value="DNA_polIII_beta_N"/>
</dbReference>
<comment type="similarity">
    <text evidence="2 9">Belongs to the beta sliding clamp family.</text>
</comment>
<dbReference type="AlphaFoldDB" id="A0A1F7G936"/>
<proteinExistence type="inferred from homology"/>
<evidence type="ECO:0000256" key="2">
    <source>
        <dbReference type="ARBA" id="ARBA00010752"/>
    </source>
</evidence>
<dbReference type="Gene3D" id="3.70.10.10">
    <property type="match status" value="1"/>
</dbReference>
<dbReference type="GO" id="GO:0003677">
    <property type="term" value="F:DNA binding"/>
    <property type="evidence" value="ECO:0007669"/>
    <property type="project" value="UniProtKB-UniRule"/>
</dbReference>
<comment type="caution">
    <text evidence="13">The sequence shown here is derived from an EMBL/GenBank/DDBJ whole genome shotgun (WGS) entry which is preliminary data.</text>
</comment>
<protein>
    <recommendedName>
        <fullName evidence="9">Beta sliding clamp</fullName>
    </recommendedName>
</protein>
<keyword evidence="6 9" id="KW-0235">DNA replication</keyword>
<evidence type="ECO:0000259" key="11">
    <source>
        <dbReference type="Pfam" id="PF02767"/>
    </source>
</evidence>
<evidence type="ECO:0000313" key="13">
    <source>
        <dbReference type="EMBL" id="OGK15433.1"/>
    </source>
</evidence>
<gene>
    <name evidence="13" type="ORF">A2774_05005</name>
</gene>
<sequence>MIIKINRQEFIDKLTFGSRFTSTKLSSLQILQGVQIKKRGNGLHFFSSNLSAYYHSSLPVEGEKEGDFVVEPKKIIEFLSFLPDGKIDLEVDPKQLLIKAKKTVGRFPLIIEKEFPQPPKIEEKEQKINTGFLLKFLPLVLFAASPDETRPALSGVNFVTNDELIMVATDGFRLSLIKAKKETRFPPVIIPADFLKELIHFLKEDKETRFSYSNKEKTVVFRAGETELYSRLIEGDFPPYEKVIPQEKRTTVKLEKEEFLRNIKLISVFARDLSYIITLDIKKNGVKFMPKTTEGEENTSFQEAEVEGEGQKVAFNYKFILEFLNSVNSKNIIVDILRPDAPVAFRLENNKDFLHIIMPVRIQE</sequence>
<dbReference type="Pfam" id="PF00712">
    <property type="entry name" value="DNA_pol3_beta"/>
    <property type="match status" value="1"/>
</dbReference>
<keyword evidence="7 9" id="KW-0239">DNA-directed DNA polymerase</keyword>
<evidence type="ECO:0000256" key="1">
    <source>
        <dbReference type="ARBA" id="ARBA00004496"/>
    </source>
</evidence>
<dbReference type="Pfam" id="PF02768">
    <property type="entry name" value="DNA_pol3_beta_3"/>
    <property type="match status" value="1"/>
</dbReference>
<name>A0A1F7G936_9BACT</name>
<evidence type="ECO:0000256" key="9">
    <source>
        <dbReference type="PIRNR" id="PIRNR000804"/>
    </source>
</evidence>
<dbReference type="Gene3D" id="3.10.150.10">
    <property type="entry name" value="DNA Polymerase III, subunit A, domain 2"/>
    <property type="match status" value="1"/>
</dbReference>
<comment type="subunit">
    <text evidence="9">Forms a ring-shaped head-to-tail homodimer around DNA.</text>
</comment>
<reference evidence="13 14" key="1">
    <citation type="journal article" date="2016" name="Nat. Commun.">
        <title>Thousands of microbial genomes shed light on interconnected biogeochemical processes in an aquifer system.</title>
        <authorList>
            <person name="Anantharaman K."/>
            <person name="Brown C.T."/>
            <person name="Hug L.A."/>
            <person name="Sharon I."/>
            <person name="Castelle C.J."/>
            <person name="Probst A.J."/>
            <person name="Thomas B.C."/>
            <person name="Singh A."/>
            <person name="Wilkins M.J."/>
            <person name="Karaoz U."/>
            <person name="Brodie E.L."/>
            <person name="Williams K.H."/>
            <person name="Hubbard S.S."/>
            <person name="Banfield J.F."/>
        </authorList>
    </citation>
    <scope>NUCLEOTIDE SEQUENCE [LARGE SCALE GENOMIC DNA]</scope>
</reference>
<organism evidence="13 14">
    <name type="scientific">Candidatus Roizmanbacteria bacterium RIFCSPHIGHO2_01_FULL_39_12c</name>
    <dbReference type="NCBI Taxonomy" id="1802031"/>
    <lineage>
        <taxon>Bacteria</taxon>
        <taxon>Candidatus Roizmaniibacteriota</taxon>
    </lineage>
</organism>
<feature type="domain" description="DNA polymerase III beta sliding clamp N-terminal" evidence="10">
    <location>
        <begin position="1"/>
        <end position="101"/>
    </location>
</feature>
<dbReference type="PANTHER" id="PTHR30478">
    <property type="entry name" value="DNA POLYMERASE III SUBUNIT BETA"/>
    <property type="match status" value="1"/>
</dbReference>
<feature type="domain" description="DNA polymerase III beta sliding clamp central" evidence="11">
    <location>
        <begin position="133"/>
        <end position="238"/>
    </location>
</feature>